<dbReference type="RefSeq" id="WP_011820314.1">
    <property type="nucleotide sequence ID" value="NC_008817.1"/>
</dbReference>
<dbReference type="InterPro" id="IPR036890">
    <property type="entry name" value="HATPase_C_sf"/>
</dbReference>
<dbReference type="SUPFAM" id="SSF55874">
    <property type="entry name" value="ATPase domain of HSP90 chaperone/DNA topoisomerase II/histidine kinase"/>
    <property type="match status" value="1"/>
</dbReference>
<gene>
    <name evidence="3" type="primary">rsbW</name>
    <name evidence="3" type="ordered locus">P9515_10061</name>
</gene>
<dbReference type="Pfam" id="PF13581">
    <property type="entry name" value="HATPase_c_2"/>
    <property type="match status" value="1"/>
</dbReference>
<protein>
    <submittedName>
        <fullName evidence="3">Anti-sigma regulatory factor (Ser/Thr protein kinase)</fullName>
    </submittedName>
</protein>
<dbReference type="KEGG" id="pmc:P9515_10061"/>
<evidence type="ECO:0000313" key="3">
    <source>
        <dbReference type="EMBL" id="ABM72213.1"/>
    </source>
</evidence>
<dbReference type="AlphaFoldDB" id="A2BWQ2"/>
<dbReference type="Proteomes" id="UP000001589">
    <property type="component" value="Chromosome"/>
</dbReference>
<reference evidence="3 4" key="1">
    <citation type="journal article" date="2007" name="PLoS Genet.">
        <title>Patterns and implications of gene gain and loss in the evolution of Prochlorococcus.</title>
        <authorList>
            <person name="Kettler G.C."/>
            <person name="Martiny A.C."/>
            <person name="Huang K."/>
            <person name="Zucker J."/>
            <person name="Coleman M.L."/>
            <person name="Rodrigue S."/>
            <person name="Chen F."/>
            <person name="Lapidus A."/>
            <person name="Ferriera S."/>
            <person name="Johnson J."/>
            <person name="Steglich C."/>
            <person name="Church G.M."/>
            <person name="Richardson P."/>
            <person name="Chisholm S.W."/>
        </authorList>
    </citation>
    <scope>NUCLEOTIDE SEQUENCE [LARGE SCALE GENOMIC DNA]</scope>
    <source>
        <strain evidence="3 4">MIT 9515</strain>
    </source>
</reference>
<dbReference type="GeneID" id="60202081"/>
<keyword evidence="3" id="KW-0418">Kinase</keyword>
<evidence type="ECO:0000259" key="2">
    <source>
        <dbReference type="Pfam" id="PF13581"/>
    </source>
</evidence>
<dbReference type="InterPro" id="IPR003594">
    <property type="entry name" value="HATPase_dom"/>
</dbReference>
<dbReference type="HOGENOM" id="CLU_090336_17_0_3"/>
<sequence length="147" mass="17249">MSFFQGKILLNFITNLLYRPTINWSNFELDSSIQLNDFVDLLLEPLKTSQYSYRTRLGLHEALINAVTHGNKLDPKKSIRVRRIITPNWCVWQIQDQGNGLEIKKRIYKLPEKLSALNGRGLYIINECFDDIRWSNKGNRLQLALKR</sequence>
<keyword evidence="1" id="KW-0723">Serine/threonine-protein kinase</keyword>
<dbReference type="InterPro" id="IPR016781">
    <property type="entry name" value="Anti-sigma_regulat_PmgA_prd"/>
</dbReference>
<dbReference type="PANTHER" id="PTHR35526:SF3">
    <property type="entry name" value="ANTI-SIGMA-F FACTOR RSBW"/>
    <property type="match status" value="1"/>
</dbReference>
<dbReference type="EMBL" id="CP000552">
    <property type="protein sequence ID" value="ABM72213.1"/>
    <property type="molecule type" value="Genomic_DNA"/>
</dbReference>
<dbReference type="GO" id="GO:0004674">
    <property type="term" value="F:protein serine/threonine kinase activity"/>
    <property type="evidence" value="ECO:0007669"/>
    <property type="project" value="UniProtKB-KW"/>
</dbReference>
<dbReference type="PANTHER" id="PTHR35526">
    <property type="entry name" value="ANTI-SIGMA-F FACTOR RSBW-RELATED"/>
    <property type="match status" value="1"/>
</dbReference>
<evidence type="ECO:0000256" key="1">
    <source>
        <dbReference type="ARBA" id="ARBA00022527"/>
    </source>
</evidence>
<organism evidence="3 4">
    <name type="scientific">Prochlorococcus marinus (strain MIT 9515)</name>
    <dbReference type="NCBI Taxonomy" id="167542"/>
    <lineage>
        <taxon>Bacteria</taxon>
        <taxon>Bacillati</taxon>
        <taxon>Cyanobacteriota</taxon>
        <taxon>Cyanophyceae</taxon>
        <taxon>Synechococcales</taxon>
        <taxon>Prochlorococcaceae</taxon>
        <taxon>Prochlorococcus</taxon>
    </lineage>
</organism>
<evidence type="ECO:0000313" key="4">
    <source>
        <dbReference type="Proteomes" id="UP000001589"/>
    </source>
</evidence>
<keyword evidence="3" id="KW-0808">Transferase</keyword>
<dbReference type="Gene3D" id="3.30.565.10">
    <property type="entry name" value="Histidine kinase-like ATPase, C-terminal domain"/>
    <property type="match status" value="1"/>
</dbReference>
<dbReference type="STRING" id="167542.P9515_10061"/>
<dbReference type="eggNOG" id="COG2172">
    <property type="taxonomic scope" value="Bacteria"/>
</dbReference>
<accession>A2BWQ2</accession>
<dbReference type="OrthoDB" id="516350at2"/>
<dbReference type="InterPro" id="IPR050267">
    <property type="entry name" value="Anti-sigma-factor_SerPK"/>
</dbReference>
<name>A2BWQ2_PROM5</name>
<dbReference type="CDD" id="cd16936">
    <property type="entry name" value="HATPase_RsbW-like"/>
    <property type="match status" value="1"/>
</dbReference>
<feature type="domain" description="Histidine kinase/HSP90-like ATPase" evidence="2">
    <location>
        <begin position="53"/>
        <end position="143"/>
    </location>
</feature>
<proteinExistence type="predicted"/>
<dbReference type="PIRSF" id="PIRSF020906">
    <property type="entry name" value="Anti_s_fact_PmgA_prd"/>
    <property type="match status" value="1"/>
</dbReference>